<evidence type="ECO:0000313" key="1">
    <source>
        <dbReference type="EMBL" id="KAJ4946582.1"/>
    </source>
</evidence>
<organism evidence="1 2">
    <name type="scientific">Pogonophryne albipinna</name>
    <dbReference type="NCBI Taxonomy" id="1090488"/>
    <lineage>
        <taxon>Eukaryota</taxon>
        <taxon>Metazoa</taxon>
        <taxon>Chordata</taxon>
        <taxon>Craniata</taxon>
        <taxon>Vertebrata</taxon>
        <taxon>Euteleostomi</taxon>
        <taxon>Actinopterygii</taxon>
        <taxon>Neopterygii</taxon>
        <taxon>Teleostei</taxon>
        <taxon>Neoteleostei</taxon>
        <taxon>Acanthomorphata</taxon>
        <taxon>Eupercaria</taxon>
        <taxon>Perciformes</taxon>
        <taxon>Notothenioidei</taxon>
        <taxon>Pogonophryne</taxon>
    </lineage>
</organism>
<reference evidence="1" key="1">
    <citation type="submission" date="2022-11" db="EMBL/GenBank/DDBJ databases">
        <title>Chromosome-level genome of Pogonophryne albipinna.</title>
        <authorList>
            <person name="Jo E."/>
        </authorList>
    </citation>
    <scope>NUCLEOTIDE SEQUENCE</scope>
    <source>
        <strain evidence="1">SGF0006</strain>
        <tissue evidence="1">Muscle</tissue>
    </source>
</reference>
<evidence type="ECO:0000313" key="2">
    <source>
        <dbReference type="Proteomes" id="UP001219934"/>
    </source>
</evidence>
<sequence>MAVMVYAASLHSTADMLKDIRQEARKLSNDDKFLTQDKFLCLAEKALARVNDTELFNKTDKLIRQLLQYNRDTFFCLANEALKRTRHRKSFYKTDKLIRQLNQYNLNHTPSCVRNTTNVEITLKALLDEIKTCKKIS</sequence>
<dbReference type="Proteomes" id="UP001219934">
    <property type="component" value="Unassembled WGS sequence"/>
</dbReference>
<dbReference type="AlphaFoldDB" id="A0AAD6BLP5"/>
<comment type="caution">
    <text evidence="1">The sequence shown here is derived from an EMBL/GenBank/DDBJ whole genome shotgun (WGS) entry which is preliminary data.</text>
</comment>
<gene>
    <name evidence="1" type="ORF">JOQ06_024246</name>
</gene>
<dbReference type="EMBL" id="JAPTMU010000003">
    <property type="protein sequence ID" value="KAJ4946582.1"/>
    <property type="molecule type" value="Genomic_DNA"/>
</dbReference>
<accession>A0AAD6BLP5</accession>
<keyword evidence="2" id="KW-1185">Reference proteome</keyword>
<name>A0AAD6BLP5_9TELE</name>
<protein>
    <submittedName>
        <fullName evidence="1">Uncharacterized protein</fullName>
    </submittedName>
</protein>
<proteinExistence type="predicted"/>